<feature type="transmembrane region" description="Helical" evidence="1">
    <location>
        <begin position="465"/>
        <end position="491"/>
    </location>
</feature>
<dbReference type="EMBL" id="CAJOBE010002374">
    <property type="protein sequence ID" value="CAF3817968.1"/>
    <property type="molecule type" value="Genomic_DNA"/>
</dbReference>
<keyword evidence="1" id="KW-1133">Transmembrane helix</keyword>
<sequence>MNVIYQADFRAFASTFFQLLATFCSHTQRSIHDAVDDLRSQTLLTPNVLSFESLDVEVQAKSQFLRTSTANSLVRLLELVRSTTHTNTLYSAFQTSELLLKTTTDDGLTTLIETGVILFPTSFTECECSITPTCSVPTGFHVQMITVYEPSQSSFIDLYAKNLQSFKCPCRQIAIPYGSFIQVWPLFHPVCSSLFVSDEWRRALFYAGQHGLFLSSTDFLVMGHTYFNTLKTLCTIANVTISNQLFIFNQTSFVSNQALSYEEVLARTQQILTQFESNTVAEFKRNIAIIRSLTTTTYTAGYDDVYWYNIPSMYDTGDSYFVPIPAIIENCSCALSDECKNTISLYNYTSYSTVYPLGILFNIPNMYKSCFNMQSLLLSSLECFFERTCFDPIQEKINANTLYYLMINGSVLLTNSTRFSPKTTVEEMINELMIERWYENVRYEEYYQQCAPEQCSYLLTFHNNALYIVAIVIGLFGGLSVALKIIVPIIVHWIRNRMRPQVTPTDVSG</sequence>
<comment type="caution">
    <text evidence="2">The sequence shown here is derived from an EMBL/GenBank/DDBJ whole genome shotgun (WGS) entry which is preliminary data.</text>
</comment>
<keyword evidence="1" id="KW-0812">Transmembrane</keyword>
<evidence type="ECO:0000313" key="2">
    <source>
        <dbReference type="EMBL" id="CAF3817968.1"/>
    </source>
</evidence>
<evidence type="ECO:0000313" key="3">
    <source>
        <dbReference type="Proteomes" id="UP000663874"/>
    </source>
</evidence>
<proteinExistence type="predicted"/>
<organism evidence="2 3">
    <name type="scientific">Rotaria sordida</name>
    <dbReference type="NCBI Taxonomy" id="392033"/>
    <lineage>
        <taxon>Eukaryota</taxon>
        <taxon>Metazoa</taxon>
        <taxon>Spiralia</taxon>
        <taxon>Gnathifera</taxon>
        <taxon>Rotifera</taxon>
        <taxon>Eurotatoria</taxon>
        <taxon>Bdelloidea</taxon>
        <taxon>Philodinida</taxon>
        <taxon>Philodinidae</taxon>
        <taxon>Rotaria</taxon>
    </lineage>
</organism>
<keyword evidence="1" id="KW-0472">Membrane</keyword>
<protein>
    <submittedName>
        <fullName evidence="2">Uncharacterized protein</fullName>
    </submittedName>
</protein>
<accession>A0A819D4W0</accession>
<name>A0A819D4W0_9BILA</name>
<gene>
    <name evidence="2" type="ORF">FNK824_LOCUS15979</name>
</gene>
<dbReference type="AlphaFoldDB" id="A0A819D4W0"/>
<evidence type="ECO:0000256" key="1">
    <source>
        <dbReference type="SAM" id="Phobius"/>
    </source>
</evidence>
<dbReference type="Proteomes" id="UP000663874">
    <property type="component" value="Unassembled WGS sequence"/>
</dbReference>
<reference evidence="2" key="1">
    <citation type="submission" date="2021-02" db="EMBL/GenBank/DDBJ databases">
        <authorList>
            <person name="Nowell W R."/>
        </authorList>
    </citation>
    <scope>NUCLEOTIDE SEQUENCE</scope>
</reference>